<feature type="region of interest" description="Disordered" evidence="1">
    <location>
        <begin position="213"/>
        <end position="237"/>
    </location>
</feature>
<reference evidence="2 3" key="1">
    <citation type="journal article" date="2017" name="Gigascience">
        <title>Genome sequence of the small brown planthopper, Laodelphax striatellus.</title>
        <authorList>
            <person name="Zhu J."/>
            <person name="Jiang F."/>
            <person name="Wang X."/>
            <person name="Yang P."/>
            <person name="Bao Y."/>
            <person name="Zhao W."/>
            <person name="Wang W."/>
            <person name="Lu H."/>
            <person name="Wang Q."/>
            <person name="Cui N."/>
            <person name="Li J."/>
            <person name="Chen X."/>
            <person name="Luo L."/>
            <person name="Yu J."/>
            <person name="Kang L."/>
            <person name="Cui F."/>
        </authorList>
    </citation>
    <scope>NUCLEOTIDE SEQUENCE [LARGE SCALE GENOMIC DNA]</scope>
    <source>
        <strain evidence="2">Lst14</strain>
    </source>
</reference>
<proteinExistence type="predicted"/>
<feature type="compositionally biased region" description="Basic and acidic residues" evidence="1">
    <location>
        <begin position="139"/>
        <end position="162"/>
    </location>
</feature>
<sequence>MVFSRHAAKDDAMKSVYTNGADLKPLTKGDYKAVLNSPAVVRFRTHDQDTPKANGVTFQDSNGLENGSRNGIAIREDNAARPLLEKVIEVPVNGTIKEEDEEELQKDASRMAEEKETEKNNNKDVTIDVIAEEEEETDAAAKEEEGGGEREDADERLSDHDLNSSIDELSNSKDSKESSPERAWLARMKSVVPKVSNPFVMPDGSRTFLNPLSYLGGPSLGANSQSRLSKESILSID</sequence>
<name>A0A482XMU3_LAOST</name>
<comment type="caution">
    <text evidence="2">The sequence shown here is derived from an EMBL/GenBank/DDBJ whole genome shotgun (WGS) entry which is preliminary data.</text>
</comment>
<dbReference type="Proteomes" id="UP000291343">
    <property type="component" value="Unassembled WGS sequence"/>
</dbReference>
<dbReference type="AlphaFoldDB" id="A0A482XMU3"/>
<evidence type="ECO:0000313" key="3">
    <source>
        <dbReference type="Proteomes" id="UP000291343"/>
    </source>
</evidence>
<evidence type="ECO:0000313" key="2">
    <source>
        <dbReference type="EMBL" id="RZF46648.1"/>
    </source>
</evidence>
<dbReference type="SMR" id="A0A482XMU3"/>
<dbReference type="InParanoid" id="A0A482XMU3"/>
<feature type="compositionally biased region" description="Basic and acidic residues" evidence="1">
    <location>
        <begin position="170"/>
        <end position="180"/>
    </location>
</feature>
<feature type="region of interest" description="Disordered" evidence="1">
    <location>
        <begin position="98"/>
        <end position="183"/>
    </location>
</feature>
<keyword evidence="3" id="KW-1185">Reference proteome</keyword>
<feature type="compositionally biased region" description="Polar residues" evidence="1">
    <location>
        <begin position="56"/>
        <end position="65"/>
    </location>
</feature>
<accession>A0A482XMU3</accession>
<dbReference type="EMBL" id="QKKF02005747">
    <property type="protein sequence ID" value="RZF46648.1"/>
    <property type="molecule type" value="Genomic_DNA"/>
</dbReference>
<evidence type="ECO:0000256" key="1">
    <source>
        <dbReference type="SAM" id="MobiDB-lite"/>
    </source>
</evidence>
<feature type="region of interest" description="Disordered" evidence="1">
    <location>
        <begin position="46"/>
        <end position="65"/>
    </location>
</feature>
<organism evidence="2 3">
    <name type="scientific">Laodelphax striatellus</name>
    <name type="common">Small brown planthopper</name>
    <name type="synonym">Delphax striatella</name>
    <dbReference type="NCBI Taxonomy" id="195883"/>
    <lineage>
        <taxon>Eukaryota</taxon>
        <taxon>Metazoa</taxon>
        <taxon>Ecdysozoa</taxon>
        <taxon>Arthropoda</taxon>
        <taxon>Hexapoda</taxon>
        <taxon>Insecta</taxon>
        <taxon>Pterygota</taxon>
        <taxon>Neoptera</taxon>
        <taxon>Paraneoptera</taxon>
        <taxon>Hemiptera</taxon>
        <taxon>Auchenorrhyncha</taxon>
        <taxon>Fulgoroidea</taxon>
        <taxon>Delphacidae</taxon>
        <taxon>Criomorphinae</taxon>
        <taxon>Laodelphax</taxon>
    </lineage>
</organism>
<feature type="compositionally biased region" description="Basic and acidic residues" evidence="1">
    <location>
        <begin position="105"/>
        <end position="126"/>
    </location>
</feature>
<protein>
    <submittedName>
        <fullName evidence="2">Uncharacterized protein</fullName>
    </submittedName>
</protein>
<gene>
    <name evidence="2" type="ORF">LSTR_LSTR014984</name>
</gene>